<dbReference type="PANTHER" id="PTHR12963:SF4">
    <property type="entry name" value="ACTIVATING SIGNAL COINTEGRATOR 1"/>
    <property type="match status" value="1"/>
</dbReference>
<protein>
    <submittedName>
        <fullName evidence="4">ASCH domain-containing protein</fullName>
    </submittedName>
</protein>
<dbReference type="InterPro" id="IPR009349">
    <property type="entry name" value="TRIP4/RQT4_C2HC5_Znf"/>
</dbReference>
<organism evidence="3 4">
    <name type="scientific">Macrostomum lignano</name>
    <dbReference type="NCBI Taxonomy" id="282301"/>
    <lineage>
        <taxon>Eukaryota</taxon>
        <taxon>Metazoa</taxon>
        <taxon>Spiralia</taxon>
        <taxon>Lophotrochozoa</taxon>
        <taxon>Platyhelminthes</taxon>
        <taxon>Rhabditophora</taxon>
        <taxon>Macrostomorpha</taxon>
        <taxon>Macrostomida</taxon>
        <taxon>Macrostomidae</taxon>
        <taxon>Macrostomum</taxon>
    </lineage>
</organism>
<evidence type="ECO:0000259" key="2">
    <source>
        <dbReference type="SMART" id="SM01022"/>
    </source>
</evidence>
<dbReference type="SMART" id="SM01022">
    <property type="entry name" value="ASCH"/>
    <property type="match status" value="1"/>
</dbReference>
<evidence type="ECO:0000256" key="1">
    <source>
        <dbReference type="SAM" id="MobiDB-lite"/>
    </source>
</evidence>
<proteinExistence type="predicted"/>
<dbReference type="InterPro" id="IPR056993">
    <property type="entry name" value="TRIP4_3rd_dom"/>
</dbReference>
<keyword evidence="3" id="KW-1185">Reference proteome</keyword>
<name>A0A1I8HS26_9PLAT</name>
<feature type="compositionally biased region" description="Polar residues" evidence="1">
    <location>
        <begin position="322"/>
        <end position="339"/>
    </location>
</feature>
<dbReference type="Proteomes" id="UP000095280">
    <property type="component" value="Unplaced"/>
</dbReference>
<dbReference type="GO" id="GO:0005634">
    <property type="term" value="C:nucleus"/>
    <property type="evidence" value="ECO:0007669"/>
    <property type="project" value="InterPro"/>
</dbReference>
<evidence type="ECO:0000313" key="3">
    <source>
        <dbReference type="Proteomes" id="UP000095280"/>
    </source>
</evidence>
<evidence type="ECO:0000313" key="4">
    <source>
        <dbReference type="WBParaSite" id="maker-uti_cns_0007719-snap-gene-0.6-mRNA-1"/>
    </source>
</evidence>
<dbReference type="CDD" id="cd06554">
    <property type="entry name" value="ASCH_ASC-1_like"/>
    <property type="match status" value="1"/>
</dbReference>
<dbReference type="GO" id="GO:0008270">
    <property type="term" value="F:zinc ion binding"/>
    <property type="evidence" value="ECO:0007669"/>
    <property type="project" value="InterPro"/>
</dbReference>
<dbReference type="Pfam" id="PF04266">
    <property type="entry name" value="ASCH"/>
    <property type="match status" value="1"/>
</dbReference>
<sequence>QPKMAAANLENRLAGALDPDIASHVAAYMANKSDRSDALEYLAEFIDHSNPKHAALLAELRTEWLAKPAAAAAQASASIRLTPQVAQAASVGLEKKPIDPVSSAAGSTSRRSGDKFVPLFSELGDQIAVAMLPGRHRCDCVATKHSLINNCLGCGRIVCQQEGSGPCMFCGELVASKAETEILARGSKKSDQLRRQLMSAVSASTPPDDAALDAALAVKQKLLEYDRNSARRTKVIDDQMDYFESDGAVWLSDAEKSKLRQRESEIRQQRHKSRLERRLVYDFAGRCLVDDPDPAAQGHIDPEQDDVLREIAEARTRAAQGRSANSDPAADQSGSSAAPSWSVEDFPLANPSIACPPQFVATEPAGKSGGKQQQSSSAQSSSDAKRAALRLQDADLRELRDDGHCLSMHQPWATLLVRGIKVHEGRSWYTAHRGRLWIAATARRPSDEEVAAVLSEYRQRLPDAEFPTAYPTGCLLGCVHVDDVLPQDEYREQFPQGESESPFVLLCSNPRELLLKLPMKGEHKIYRLDKQLHKAALAGLARGGV</sequence>
<dbReference type="WBParaSite" id="maker-uti_cns_0007719-snap-gene-0.6-mRNA-1">
    <property type="protein sequence ID" value="maker-uti_cns_0007719-snap-gene-0.6-mRNA-1"/>
    <property type="gene ID" value="maker-uti_cns_0007719-snap-gene-0.6"/>
</dbReference>
<dbReference type="InterPro" id="IPR015947">
    <property type="entry name" value="PUA-like_sf"/>
</dbReference>
<dbReference type="SUPFAM" id="SSF88697">
    <property type="entry name" value="PUA domain-like"/>
    <property type="match status" value="1"/>
</dbReference>
<dbReference type="FunFam" id="2.30.130.30:FF:000006">
    <property type="entry name" value="Putative_zinc_finger_motif_-_C2HC5-type /ASCH_domain_containing_protein_-_putative"/>
    <property type="match status" value="1"/>
</dbReference>
<dbReference type="Pfam" id="PF23134">
    <property type="entry name" value="TRIP4_3rd"/>
    <property type="match status" value="1"/>
</dbReference>
<dbReference type="AlphaFoldDB" id="A0A1I8HS26"/>
<dbReference type="PANTHER" id="PTHR12963">
    <property type="entry name" value="THYROID RECEPTOR INTERACTING PROTEIN RELATED"/>
    <property type="match status" value="1"/>
</dbReference>
<dbReference type="InterPro" id="IPR007374">
    <property type="entry name" value="ASCH_domain"/>
</dbReference>
<dbReference type="Gene3D" id="2.30.130.30">
    <property type="entry name" value="Hypothetical protein"/>
    <property type="match status" value="1"/>
</dbReference>
<dbReference type="GO" id="GO:0180022">
    <property type="term" value="C:RQC-trigger complex"/>
    <property type="evidence" value="ECO:0007669"/>
    <property type="project" value="InterPro"/>
</dbReference>
<feature type="compositionally biased region" description="Low complexity" evidence="1">
    <location>
        <begin position="370"/>
        <end position="382"/>
    </location>
</feature>
<dbReference type="InterPro" id="IPR039128">
    <property type="entry name" value="TRIP4-like"/>
</dbReference>
<feature type="region of interest" description="Disordered" evidence="1">
    <location>
        <begin position="316"/>
        <end position="387"/>
    </location>
</feature>
<accession>A0A1I8HS26</accession>
<feature type="domain" description="ASCH" evidence="2">
    <location>
        <begin position="406"/>
        <end position="514"/>
    </location>
</feature>
<reference evidence="4" key="1">
    <citation type="submission" date="2016-11" db="UniProtKB">
        <authorList>
            <consortium name="WormBaseParasite"/>
        </authorList>
    </citation>
    <scope>IDENTIFICATION</scope>
</reference>
<dbReference type="Pfam" id="PF06221">
    <property type="entry name" value="zf-C2HC5"/>
    <property type="match status" value="1"/>
</dbReference>
<dbReference type="GO" id="GO:0072344">
    <property type="term" value="P:rescue of stalled ribosome"/>
    <property type="evidence" value="ECO:0007669"/>
    <property type="project" value="InterPro"/>
</dbReference>